<name>A0AAD6Q2G0_9ROSI</name>
<feature type="transmembrane region" description="Helical" evidence="8">
    <location>
        <begin position="179"/>
        <end position="196"/>
    </location>
</feature>
<organism evidence="9 10">
    <name type="scientific">Populus alba x Populus x berolinensis</name>
    <dbReference type="NCBI Taxonomy" id="444605"/>
    <lineage>
        <taxon>Eukaryota</taxon>
        <taxon>Viridiplantae</taxon>
        <taxon>Streptophyta</taxon>
        <taxon>Embryophyta</taxon>
        <taxon>Tracheophyta</taxon>
        <taxon>Spermatophyta</taxon>
        <taxon>Magnoliopsida</taxon>
        <taxon>eudicotyledons</taxon>
        <taxon>Gunneridae</taxon>
        <taxon>Pentapetalae</taxon>
        <taxon>rosids</taxon>
        <taxon>fabids</taxon>
        <taxon>Malpighiales</taxon>
        <taxon>Salicaceae</taxon>
        <taxon>Saliceae</taxon>
        <taxon>Populus</taxon>
    </lineage>
</organism>
<comment type="similarity">
    <text evidence="7 8">Belongs to the SFT2 family.</text>
</comment>
<dbReference type="PANTHER" id="PTHR23137:SF29">
    <property type="entry name" value="VESICLE TRANSPORT PROTEIN"/>
    <property type="match status" value="1"/>
</dbReference>
<evidence type="ECO:0000256" key="8">
    <source>
        <dbReference type="RuleBase" id="RU363111"/>
    </source>
</evidence>
<evidence type="ECO:0000256" key="4">
    <source>
        <dbReference type="ARBA" id="ARBA00022927"/>
    </source>
</evidence>
<feature type="transmembrane region" description="Helical" evidence="8">
    <location>
        <begin position="122"/>
        <end position="141"/>
    </location>
</feature>
<dbReference type="AlphaFoldDB" id="A0AAD6Q2G0"/>
<dbReference type="GO" id="GO:0016020">
    <property type="term" value="C:membrane"/>
    <property type="evidence" value="ECO:0007669"/>
    <property type="project" value="UniProtKB-SubCell"/>
</dbReference>
<dbReference type="GO" id="GO:0015031">
    <property type="term" value="P:protein transport"/>
    <property type="evidence" value="ECO:0007669"/>
    <property type="project" value="UniProtKB-KW"/>
</dbReference>
<keyword evidence="5 8" id="KW-1133">Transmembrane helix</keyword>
<evidence type="ECO:0000256" key="7">
    <source>
        <dbReference type="ARBA" id="ARBA00025800"/>
    </source>
</evidence>
<evidence type="ECO:0000256" key="1">
    <source>
        <dbReference type="ARBA" id="ARBA00004141"/>
    </source>
</evidence>
<keyword evidence="3 8" id="KW-0812">Transmembrane</keyword>
<evidence type="ECO:0000313" key="10">
    <source>
        <dbReference type="Proteomes" id="UP001164929"/>
    </source>
</evidence>
<dbReference type="EMBL" id="JAQIZT010000012">
    <property type="protein sequence ID" value="KAJ6976734.1"/>
    <property type="molecule type" value="Genomic_DNA"/>
</dbReference>
<sequence length="235" mass="26861">MWKLNLFLSGDDEEREESFLEEESDGFCSLSPTQRMYAFAASLVAGLALMFLVCPPFGFEVYLFVCCWIVLKHKKCSLCDFEVAKKWESLIVFAKPIKFALLFTFGNVLAVGRLFGTPSWTIPAYSVVCYCVFGTFLIGPGRQLGMMFDPAQIYATAIYIGCVVLALICALLIHSKILTVFAIIFEICALIWQHLYNSFSEFNNRKFFWHFKCFVRYTYLPSLSYFSDADKGFKS</sequence>
<reference evidence="9" key="1">
    <citation type="journal article" date="2023" name="Mol. Ecol. Resour.">
        <title>Chromosome-level genome assembly of a triploid poplar Populus alba 'Berolinensis'.</title>
        <authorList>
            <person name="Chen S."/>
            <person name="Yu Y."/>
            <person name="Wang X."/>
            <person name="Wang S."/>
            <person name="Zhang T."/>
            <person name="Zhou Y."/>
            <person name="He R."/>
            <person name="Meng N."/>
            <person name="Wang Y."/>
            <person name="Liu W."/>
            <person name="Liu Z."/>
            <person name="Liu J."/>
            <person name="Guo Q."/>
            <person name="Huang H."/>
            <person name="Sederoff R.R."/>
            <person name="Wang G."/>
            <person name="Qu G."/>
            <person name="Chen S."/>
        </authorList>
    </citation>
    <scope>NUCLEOTIDE SEQUENCE</scope>
    <source>
        <strain evidence="9">SC-2020</strain>
    </source>
</reference>
<dbReference type="GO" id="GO:0012505">
    <property type="term" value="C:endomembrane system"/>
    <property type="evidence" value="ECO:0007669"/>
    <property type="project" value="UniProtKB-ARBA"/>
</dbReference>
<evidence type="ECO:0000256" key="2">
    <source>
        <dbReference type="ARBA" id="ARBA00022448"/>
    </source>
</evidence>
<keyword evidence="10" id="KW-1185">Reference proteome</keyword>
<keyword evidence="2 8" id="KW-0813">Transport</keyword>
<gene>
    <name evidence="9" type="ORF">NC653_028793</name>
</gene>
<comment type="subcellular location">
    <subcellularLocation>
        <location evidence="1 8">Membrane</location>
        <topology evidence="1 8">Multi-pass membrane protein</topology>
    </subcellularLocation>
</comment>
<dbReference type="InterPro" id="IPR007305">
    <property type="entry name" value="Vesicle_transpt_Got1/SFT2"/>
</dbReference>
<dbReference type="GO" id="GO:0005737">
    <property type="term" value="C:cytoplasm"/>
    <property type="evidence" value="ECO:0007669"/>
    <property type="project" value="UniProtKB-ARBA"/>
</dbReference>
<dbReference type="Pfam" id="PF04178">
    <property type="entry name" value="Got1"/>
    <property type="match status" value="1"/>
</dbReference>
<evidence type="ECO:0000313" key="9">
    <source>
        <dbReference type="EMBL" id="KAJ6976734.1"/>
    </source>
</evidence>
<comment type="caution">
    <text evidence="9">The sequence shown here is derived from an EMBL/GenBank/DDBJ whole genome shotgun (WGS) entry which is preliminary data.</text>
</comment>
<protein>
    <recommendedName>
        <fullName evidence="8">Vesicle transport protein</fullName>
    </recommendedName>
</protein>
<keyword evidence="6 8" id="KW-0472">Membrane</keyword>
<comment type="caution">
    <text evidence="8">Lacks conserved residue(s) required for the propagation of feature annotation.</text>
</comment>
<feature type="transmembrane region" description="Helical" evidence="8">
    <location>
        <begin position="92"/>
        <end position="116"/>
    </location>
</feature>
<dbReference type="Proteomes" id="UP001164929">
    <property type="component" value="Chromosome 12"/>
</dbReference>
<feature type="transmembrane region" description="Helical" evidence="8">
    <location>
        <begin position="39"/>
        <end position="71"/>
    </location>
</feature>
<evidence type="ECO:0000256" key="3">
    <source>
        <dbReference type="ARBA" id="ARBA00022692"/>
    </source>
</evidence>
<feature type="transmembrane region" description="Helical" evidence="8">
    <location>
        <begin position="153"/>
        <end position="173"/>
    </location>
</feature>
<dbReference type="GO" id="GO:0016192">
    <property type="term" value="P:vesicle-mediated transport"/>
    <property type="evidence" value="ECO:0007669"/>
    <property type="project" value="InterPro"/>
</dbReference>
<dbReference type="PANTHER" id="PTHR23137">
    <property type="entry name" value="VESICLE TRANSPORT PROTEIN-RELATED"/>
    <property type="match status" value="1"/>
</dbReference>
<evidence type="ECO:0000256" key="6">
    <source>
        <dbReference type="ARBA" id="ARBA00023136"/>
    </source>
</evidence>
<evidence type="ECO:0000256" key="5">
    <source>
        <dbReference type="ARBA" id="ARBA00022989"/>
    </source>
</evidence>
<comment type="function">
    <text evidence="8">May be involved in fusion of retrograde transport vesicles derived from an endocytic compartment with the Golgi complex.</text>
</comment>
<proteinExistence type="inferred from homology"/>
<dbReference type="InterPro" id="IPR011691">
    <property type="entry name" value="Vesicle_transpt_SFT2"/>
</dbReference>
<accession>A0AAD6Q2G0</accession>
<keyword evidence="4 8" id="KW-0653">Protein transport</keyword>